<dbReference type="CDD" id="cd03445">
    <property type="entry name" value="Thioesterase_II_repeat2"/>
    <property type="match status" value="1"/>
</dbReference>
<dbReference type="Pfam" id="PF02551">
    <property type="entry name" value="Acyl_CoA_thio"/>
    <property type="match status" value="1"/>
</dbReference>
<dbReference type="InterPro" id="IPR003703">
    <property type="entry name" value="Acyl_CoA_thio"/>
</dbReference>
<dbReference type="InterPro" id="IPR025652">
    <property type="entry name" value="TesB_C"/>
</dbReference>
<organism evidence="5 6">
    <name type="scientific">Mycolicibacterium thermoresistibile</name>
    <name type="common">Mycobacterium thermoresistibile</name>
    <dbReference type="NCBI Taxonomy" id="1797"/>
    <lineage>
        <taxon>Bacteria</taxon>
        <taxon>Bacillati</taxon>
        <taxon>Actinomycetota</taxon>
        <taxon>Actinomycetes</taxon>
        <taxon>Mycobacteriales</taxon>
        <taxon>Mycobacteriaceae</taxon>
        <taxon>Mycolicibacterium</taxon>
    </lineage>
</organism>
<dbReference type="Pfam" id="PF13622">
    <property type="entry name" value="4HBT_3"/>
    <property type="match status" value="1"/>
</dbReference>
<evidence type="ECO:0000256" key="1">
    <source>
        <dbReference type="ARBA" id="ARBA00006538"/>
    </source>
</evidence>
<dbReference type="GO" id="GO:0006637">
    <property type="term" value="P:acyl-CoA metabolic process"/>
    <property type="evidence" value="ECO:0007669"/>
    <property type="project" value="InterPro"/>
</dbReference>
<keyword evidence="2" id="KW-0378">Hydrolase</keyword>
<dbReference type="CDD" id="cd03444">
    <property type="entry name" value="Thioesterase_II_repeat1"/>
    <property type="match status" value="1"/>
</dbReference>
<evidence type="ECO:0000313" key="6">
    <source>
        <dbReference type="Proteomes" id="UP000069654"/>
    </source>
</evidence>
<dbReference type="GO" id="GO:0047617">
    <property type="term" value="F:fatty acyl-CoA hydrolase activity"/>
    <property type="evidence" value="ECO:0007669"/>
    <property type="project" value="InterPro"/>
</dbReference>
<evidence type="ECO:0000313" key="5">
    <source>
        <dbReference type="EMBL" id="GAT15825.1"/>
    </source>
</evidence>
<dbReference type="EMBL" id="BCTB01000019">
    <property type="protein sequence ID" value="GAT15825.1"/>
    <property type="molecule type" value="Genomic_DNA"/>
</dbReference>
<evidence type="ECO:0000259" key="3">
    <source>
        <dbReference type="Pfam" id="PF02551"/>
    </source>
</evidence>
<dbReference type="OrthoDB" id="9781019at2"/>
<comment type="caution">
    <text evidence="5">The sequence shown here is derived from an EMBL/GenBank/DDBJ whole genome shotgun (WGS) entry which is preliminary data.</text>
</comment>
<feature type="domain" description="Acyl-CoA thioesterase-like N-terminal HotDog" evidence="4">
    <location>
        <begin position="44"/>
        <end position="121"/>
    </location>
</feature>
<dbReference type="Proteomes" id="UP000069654">
    <property type="component" value="Unassembled WGS sequence"/>
</dbReference>
<dbReference type="InterPro" id="IPR042171">
    <property type="entry name" value="Acyl-CoA_hotdog"/>
</dbReference>
<comment type="similarity">
    <text evidence="1">Belongs to the C/M/P thioester hydrolase family.</text>
</comment>
<protein>
    <submittedName>
        <fullName evidence="5">Acyl-CoA thioesterase</fullName>
    </submittedName>
</protein>
<dbReference type="GO" id="GO:0009062">
    <property type="term" value="P:fatty acid catabolic process"/>
    <property type="evidence" value="ECO:0007669"/>
    <property type="project" value="TreeGrafter"/>
</dbReference>
<dbReference type="PANTHER" id="PTHR11066:SF34">
    <property type="entry name" value="ACYL-COENZYME A THIOESTERASE 8"/>
    <property type="match status" value="1"/>
</dbReference>
<feature type="domain" description="Acyl-CoA thioesterase 2 C-terminal" evidence="3">
    <location>
        <begin position="173"/>
        <end position="291"/>
    </location>
</feature>
<dbReference type="SUPFAM" id="SSF54637">
    <property type="entry name" value="Thioesterase/thiol ester dehydrase-isomerase"/>
    <property type="match status" value="2"/>
</dbReference>
<dbReference type="RefSeq" id="WP_003927361.1">
    <property type="nucleotide sequence ID" value="NZ_BCTB01000019.1"/>
</dbReference>
<evidence type="ECO:0000259" key="4">
    <source>
        <dbReference type="Pfam" id="PF13622"/>
    </source>
</evidence>
<accession>A0A100XFR2</accession>
<reference evidence="5 6" key="1">
    <citation type="journal article" date="2016" name="Genome Announc.">
        <title>Draft Genome Sequences of Five Rapidly Growing Mycobacterium Species, M. thermoresistibile, M. fortuitum subsp. acetamidolyticum, M. canariasense, M. brisbanense, and M. novocastrense.</title>
        <authorList>
            <person name="Katahira K."/>
            <person name="Ogura Y."/>
            <person name="Gotoh Y."/>
            <person name="Hayashi T."/>
        </authorList>
    </citation>
    <scope>NUCLEOTIDE SEQUENCE [LARGE SCALE GENOMIC DNA]</scope>
    <source>
        <strain evidence="5 6">JCM6362</strain>
    </source>
</reference>
<reference evidence="6" key="2">
    <citation type="submission" date="2016-02" db="EMBL/GenBank/DDBJ databases">
        <title>Draft genome sequence of five rapidly growing Mycobacterium species.</title>
        <authorList>
            <person name="Katahira K."/>
            <person name="Gotou Y."/>
            <person name="Iida K."/>
            <person name="Ogura Y."/>
            <person name="Hayashi T."/>
        </authorList>
    </citation>
    <scope>NUCLEOTIDE SEQUENCE [LARGE SCALE GENOMIC DNA]</scope>
    <source>
        <strain evidence="6">JCM6362</strain>
    </source>
</reference>
<dbReference type="STRING" id="1797.RMCT_2795"/>
<proteinExistence type="inferred from homology"/>
<evidence type="ECO:0000256" key="2">
    <source>
        <dbReference type="ARBA" id="ARBA00022801"/>
    </source>
</evidence>
<dbReference type="PANTHER" id="PTHR11066">
    <property type="entry name" value="ACYL-COA THIOESTERASE"/>
    <property type="match status" value="1"/>
</dbReference>
<name>A0A100XFR2_MYCTH</name>
<dbReference type="InterPro" id="IPR029069">
    <property type="entry name" value="HotDog_dom_sf"/>
</dbReference>
<sequence>MTDTVDVDHLQRSIQDTLTELLRALELEPVAADRFRAGSESDRFGRIFGGQVVGQALLAAARTVPDHPPHSLHAYFVQTGDGTRPLDIAVQRIRDGRSMATRQVTVTQDDRTLLTALVSFHDNPDEPRWAAPAPVLPGPEQLPVLQHWAATAPPALRPQVRHWIDVPPPLDIRIGEATYFLGGRPAEGPRSHWMRLPRDVGDDPLLHRVLLAYASDYLLLDAALRAHPDLSGHDGFQAVSLDHSVWLHRPVRFDRWHVYTQNTTVVSGHRALVRGTIHDAAGALVASTSQEVLIRPAER</sequence>
<dbReference type="InterPro" id="IPR049449">
    <property type="entry name" value="TesB_ACOT8-like_N"/>
</dbReference>
<dbReference type="AlphaFoldDB" id="A0A100XFR2"/>
<gene>
    <name evidence="5" type="ORF">RMCT_2795</name>
</gene>
<dbReference type="Gene3D" id="2.40.160.210">
    <property type="entry name" value="Acyl-CoA thioesterase, double hotdog domain"/>
    <property type="match status" value="1"/>
</dbReference>
<dbReference type="OMA" id="PRSHWMR"/>